<accession>A0A2S5KW34</accession>
<reference evidence="3 4" key="1">
    <citation type="submission" date="2018-02" db="EMBL/GenBank/DDBJ databases">
        <title>novel marine gammaproteobacteria from coastal saline agro ecosystem.</title>
        <authorList>
            <person name="Krishnan R."/>
            <person name="Ramesh Kumar N."/>
        </authorList>
    </citation>
    <scope>NUCLEOTIDE SEQUENCE [LARGE SCALE GENOMIC DNA]</scope>
    <source>
        <strain evidence="3 4">228</strain>
    </source>
</reference>
<dbReference type="Pfam" id="PF13432">
    <property type="entry name" value="TPR_16"/>
    <property type="match status" value="1"/>
</dbReference>
<dbReference type="EMBL" id="PRLP01000008">
    <property type="protein sequence ID" value="PPC78928.1"/>
    <property type="molecule type" value="Genomic_DNA"/>
</dbReference>
<dbReference type="CDD" id="cd17589">
    <property type="entry name" value="REC_TPR"/>
    <property type="match status" value="1"/>
</dbReference>
<dbReference type="SMART" id="SM00448">
    <property type="entry name" value="REC"/>
    <property type="match status" value="1"/>
</dbReference>
<sequence>MIDYNKKRFLVIDDLVEARSMVRDTLKEAGASKIDVAMSANAAMEYLRTRHYDLILSDYNLGRGKDGQQILEEARHNRLVPHTAAFIMITAETSPEMVMGALEYQPDGYISKPFTRAELRRRIDRMLQQKEQMREVNVLLDRQDWASALQLTEALLDSKPQLAGKLLRIKGTLMLELEYYDDARRFYAAQLKDRHMPWALFGLARACFHMHDYDKAVEYLQKLMLDNQYFVKADDWMAKTLTVQGDYRGAEDILLAAIAKSPKAVLRQMELGKVAALNKDWTTSEQGFKRAIMLANHSVYRCADNYLGFIEAVLQQLEAGQTLPKATLNQVEESLNTLDNDFKGTATDTLRSRYQACQP</sequence>
<dbReference type="SUPFAM" id="SSF48452">
    <property type="entry name" value="TPR-like"/>
    <property type="match status" value="1"/>
</dbReference>
<organism evidence="3 4">
    <name type="scientific">Proteobacteria bacterium 228</name>
    <dbReference type="NCBI Taxonomy" id="2083153"/>
    <lineage>
        <taxon>Bacteria</taxon>
        <taxon>Pseudomonadati</taxon>
        <taxon>Pseudomonadota</taxon>
    </lineage>
</organism>
<keyword evidence="1" id="KW-0597">Phosphoprotein</keyword>
<evidence type="ECO:0000313" key="4">
    <source>
        <dbReference type="Proteomes" id="UP000238196"/>
    </source>
</evidence>
<dbReference type="Proteomes" id="UP000238196">
    <property type="component" value="Unassembled WGS sequence"/>
</dbReference>
<protein>
    <submittedName>
        <fullName evidence="3">Response regulator</fullName>
    </submittedName>
</protein>
<evidence type="ECO:0000313" key="3">
    <source>
        <dbReference type="EMBL" id="PPC78928.1"/>
    </source>
</evidence>
<dbReference type="PROSITE" id="PS50110">
    <property type="entry name" value="RESPONSE_REGULATORY"/>
    <property type="match status" value="1"/>
</dbReference>
<proteinExistence type="predicted"/>
<evidence type="ECO:0000256" key="1">
    <source>
        <dbReference type="PROSITE-ProRule" id="PRU00169"/>
    </source>
</evidence>
<dbReference type="InterPro" id="IPR001789">
    <property type="entry name" value="Sig_transdc_resp-reg_receiver"/>
</dbReference>
<evidence type="ECO:0000259" key="2">
    <source>
        <dbReference type="PROSITE" id="PS50110"/>
    </source>
</evidence>
<dbReference type="InterPro" id="IPR011006">
    <property type="entry name" value="CheY-like_superfamily"/>
</dbReference>
<gene>
    <name evidence="3" type="ORF">C4K68_02690</name>
</gene>
<dbReference type="GO" id="GO:0000160">
    <property type="term" value="P:phosphorelay signal transduction system"/>
    <property type="evidence" value="ECO:0007669"/>
    <property type="project" value="InterPro"/>
</dbReference>
<dbReference type="Gene3D" id="1.25.40.10">
    <property type="entry name" value="Tetratricopeptide repeat domain"/>
    <property type="match status" value="1"/>
</dbReference>
<dbReference type="InterPro" id="IPR052048">
    <property type="entry name" value="ST_Response_Regulator"/>
</dbReference>
<feature type="domain" description="Response regulatory" evidence="2">
    <location>
        <begin position="8"/>
        <end position="127"/>
    </location>
</feature>
<dbReference type="Pfam" id="PF00072">
    <property type="entry name" value="Response_reg"/>
    <property type="match status" value="1"/>
</dbReference>
<dbReference type="PANTHER" id="PTHR43228">
    <property type="entry name" value="TWO-COMPONENT RESPONSE REGULATOR"/>
    <property type="match status" value="1"/>
</dbReference>
<feature type="modified residue" description="4-aspartylphosphate" evidence="1">
    <location>
        <position position="58"/>
    </location>
</feature>
<name>A0A2S5KW34_9PROT</name>
<comment type="caution">
    <text evidence="3">The sequence shown here is derived from an EMBL/GenBank/DDBJ whole genome shotgun (WGS) entry which is preliminary data.</text>
</comment>
<dbReference type="SUPFAM" id="SSF52172">
    <property type="entry name" value="CheY-like"/>
    <property type="match status" value="1"/>
</dbReference>
<dbReference type="PANTHER" id="PTHR43228:SF1">
    <property type="entry name" value="TWO-COMPONENT RESPONSE REGULATOR ARR22"/>
    <property type="match status" value="1"/>
</dbReference>
<dbReference type="InterPro" id="IPR011990">
    <property type="entry name" value="TPR-like_helical_dom_sf"/>
</dbReference>
<dbReference type="Gene3D" id="3.40.50.2300">
    <property type="match status" value="1"/>
</dbReference>
<dbReference type="AlphaFoldDB" id="A0A2S5KW34"/>